<dbReference type="SMART" id="SM00028">
    <property type="entry name" value="TPR"/>
    <property type="match status" value="6"/>
</dbReference>
<keyword evidence="2" id="KW-0677">Repeat</keyword>
<keyword evidence="3" id="KW-0498">Mitosis</keyword>
<evidence type="ECO:0000256" key="2">
    <source>
        <dbReference type="ARBA" id="ARBA00022737"/>
    </source>
</evidence>
<dbReference type="Pfam" id="PF13181">
    <property type="entry name" value="TPR_8"/>
    <property type="match status" value="1"/>
</dbReference>
<evidence type="ECO:0000313" key="8">
    <source>
        <dbReference type="EMBL" id="CAD6191782.1"/>
    </source>
</evidence>
<gene>
    <name evidence="8" type="ORF">CAUJ_LOCUS7701</name>
</gene>
<dbReference type="GO" id="GO:0005737">
    <property type="term" value="C:cytoplasm"/>
    <property type="evidence" value="ECO:0007669"/>
    <property type="project" value="TreeGrafter"/>
</dbReference>
<evidence type="ECO:0000256" key="3">
    <source>
        <dbReference type="ARBA" id="ARBA00022776"/>
    </source>
</evidence>
<dbReference type="GO" id="GO:0016567">
    <property type="term" value="P:protein ubiquitination"/>
    <property type="evidence" value="ECO:0007669"/>
    <property type="project" value="TreeGrafter"/>
</dbReference>
<keyword evidence="5 7" id="KW-0802">TPR repeat</keyword>
<dbReference type="AlphaFoldDB" id="A0A8S1H9H4"/>
<dbReference type="PANTHER" id="PTHR12558">
    <property type="entry name" value="CELL DIVISION CYCLE 16,23,27"/>
    <property type="match status" value="1"/>
</dbReference>
<evidence type="ECO:0000256" key="6">
    <source>
        <dbReference type="ARBA" id="ARBA00023306"/>
    </source>
</evidence>
<sequence length="682" mass="78420">MNPQDKRMDKNKSIVFSPAADNILNKQRALRKKSLIPPLPTDGHFLSPINPDSESLSFTDHYNSMCFPNLKLPRYQPMTTKISRPGGEECSLEVSAETILQMLEIGRTEDATAAADVLYSQFLSKEEFDMIAFVHYIKVLTVLRQWRRINYLIERRDLHKIHAVFAYYAVNALFQRKLYEEVVELPVAHLIPKDTSMLLPLRSPSNASGRNVEEERTNYSFQQMTALDHFGRSMRLMPTLMLTFAESFLKLLNRESAMVCIAHAVRLDSSPTFAERLMTKYNLIKPKEWEHYTTIRDQSQPLSNAKDPRAMIERARAEYDKGRFNSAKKITDEIFSYFGPHRECMLLRIHCLTMLGEGRELFELAHQLVQDDPHVPLPWYCVALYYFAVGQTARARSFISKCTMMDVTFAEAWVAFGHILSTEAEHEQSMSCYYRASKLIDRCPEPYLYVGLQYSAHSQRLCKRFLEEAESRGQRDPVVMHETAVVAYHLKKYDEAEAKFMDVLYAITETEPNTDIETVLRKKIEPFWRVMLSNIGHLLRRTGNYEKAIMFFQRAILMDPKFTDAIAAVGFCYALMGDNVNATEYFNRALSINPFYEELRCVVAKVVSYEKNLFDVDESCDVSKLDLSQGVMEHIKAPPKKINDAFSAPLLPICSNPIITLPSIKRPRIDSPASPTTPMTEL</sequence>
<dbReference type="PANTHER" id="PTHR12558:SF9">
    <property type="entry name" value="CELL DIVISION CYCLE PROTEIN 16 HOMOLOG"/>
    <property type="match status" value="1"/>
</dbReference>
<dbReference type="Gene3D" id="1.25.40.10">
    <property type="entry name" value="Tetratricopeptide repeat domain"/>
    <property type="match status" value="1"/>
</dbReference>
<dbReference type="PROSITE" id="PS50005">
    <property type="entry name" value="TPR"/>
    <property type="match status" value="2"/>
</dbReference>
<feature type="repeat" description="TPR" evidence="7">
    <location>
        <begin position="529"/>
        <end position="562"/>
    </location>
</feature>
<evidence type="ECO:0000313" key="9">
    <source>
        <dbReference type="Proteomes" id="UP000835052"/>
    </source>
</evidence>
<dbReference type="GO" id="GO:0005680">
    <property type="term" value="C:anaphase-promoting complex"/>
    <property type="evidence" value="ECO:0007669"/>
    <property type="project" value="TreeGrafter"/>
</dbReference>
<dbReference type="OrthoDB" id="10006270at2759"/>
<comment type="caution">
    <text evidence="8">The sequence shown here is derived from an EMBL/GenBank/DDBJ whole genome shotgun (WGS) entry which is preliminary data.</text>
</comment>
<keyword evidence="1" id="KW-0132">Cell division</keyword>
<proteinExistence type="predicted"/>
<dbReference type="GO" id="GO:0031145">
    <property type="term" value="P:anaphase-promoting complex-dependent catabolic process"/>
    <property type="evidence" value="ECO:0007669"/>
    <property type="project" value="TreeGrafter"/>
</dbReference>
<dbReference type="SUPFAM" id="SSF48452">
    <property type="entry name" value="TPR-like"/>
    <property type="match status" value="1"/>
</dbReference>
<dbReference type="EMBL" id="CAJGYM010000023">
    <property type="protein sequence ID" value="CAD6191782.1"/>
    <property type="molecule type" value="Genomic_DNA"/>
</dbReference>
<keyword evidence="6" id="KW-0131">Cell cycle</keyword>
<dbReference type="GO" id="GO:0045842">
    <property type="term" value="P:positive regulation of mitotic metaphase/anaphase transition"/>
    <property type="evidence" value="ECO:0007669"/>
    <property type="project" value="TreeGrafter"/>
</dbReference>
<feature type="repeat" description="TPR" evidence="7">
    <location>
        <begin position="563"/>
        <end position="596"/>
    </location>
</feature>
<dbReference type="Proteomes" id="UP000835052">
    <property type="component" value="Unassembled WGS sequence"/>
</dbReference>
<evidence type="ECO:0000256" key="4">
    <source>
        <dbReference type="ARBA" id="ARBA00022786"/>
    </source>
</evidence>
<organism evidence="8 9">
    <name type="scientific">Caenorhabditis auriculariae</name>
    <dbReference type="NCBI Taxonomy" id="2777116"/>
    <lineage>
        <taxon>Eukaryota</taxon>
        <taxon>Metazoa</taxon>
        <taxon>Ecdysozoa</taxon>
        <taxon>Nematoda</taxon>
        <taxon>Chromadorea</taxon>
        <taxon>Rhabditida</taxon>
        <taxon>Rhabditina</taxon>
        <taxon>Rhabditomorpha</taxon>
        <taxon>Rhabditoidea</taxon>
        <taxon>Rhabditidae</taxon>
        <taxon>Peloderinae</taxon>
        <taxon>Caenorhabditis</taxon>
    </lineage>
</organism>
<name>A0A8S1H9H4_9PELO</name>
<reference evidence="8" key="1">
    <citation type="submission" date="2020-10" db="EMBL/GenBank/DDBJ databases">
        <authorList>
            <person name="Kikuchi T."/>
        </authorList>
    </citation>
    <scope>NUCLEOTIDE SEQUENCE</scope>
    <source>
        <strain evidence="8">NKZ352</strain>
    </source>
</reference>
<dbReference type="PROSITE" id="PS50293">
    <property type="entry name" value="TPR_REGION"/>
    <property type="match status" value="1"/>
</dbReference>
<keyword evidence="9" id="KW-1185">Reference proteome</keyword>
<protein>
    <submittedName>
        <fullName evidence="8">Uncharacterized protein</fullName>
    </submittedName>
</protein>
<keyword evidence="4" id="KW-0833">Ubl conjugation pathway</keyword>
<dbReference type="GO" id="GO:0051301">
    <property type="term" value="P:cell division"/>
    <property type="evidence" value="ECO:0007669"/>
    <property type="project" value="UniProtKB-KW"/>
</dbReference>
<accession>A0A8S1H9H4</accession>
<dbReference type="InterPro" id="IPR019734">
    <property type="entry name" value="TPR_rpt"/>
</dbReference>
<evidence type="ECO:0000256" key="7">
    <source>
        <dbReference type="PROSITE-ProRule" id="PRU00339"/>
    </source>
</evidence>
<evidence type="ECO:0000256" key="1">
    <source>
        <dbReference type="ARBA" id="ARBA00022618"/>
    </source>
</evidence>
<dbReference type="InterPro" id="IPR011990">
    <property type="entry name" value="TPR-like_helical_dom_sf"/>
</dbReference>
<evidence type="ECO:0000256" key="5">
    <source>
        <dbReference type="ARBA" id="ARBA00022803"/>
    </source>
</evidence>